<keyword evidence="5 7" id="KW-0472">Membrane</keyword>
<feature type="transmembrane region" description="Helical" evidence="7">
    <location>
        <begin position="7"/>
        <end position="33"/>
    </location>
</feature>
<protein>
    <recommendedName>
        <fullName evidence="10">Major facilitator superfamily (MFS) profile domain-containing protein</fullName>
    </recommendedName>
</protein>
<feature type="transmembrane region" description="Helical" evidence="7">
    <location>
        <begin position="454"/>
        <end position="473"/>
    </location>
</feature>
<evidence type="ECO:0000256" key="3">
    <source>
        <dbReference type="ARBA" id="ARBA00022692"/>
    </source>
</evidence>
<evidence type="ECO:0000256" key="7">
    <source>
        <dbReference type="SAM" id="Phobius"/>
    </source>
</evidence>
<dbReference type="AlphaFoldDB" id="A0A1R2BQ75"/>
<dbReference type="Proteomes" id="UP000187209">
    <property type="component" value="Unassembled WGS sequence"/>
</dbReference>
<proteinExistence type="predicted"/>
<dbReference type="InterPro" id="IPR036259">
    <property type="entry name" value="MFS_trans_sf"/>
</dbReference>
<name>A0A1R2BQ75_9CILI</name>
<keyword evidence="3 7" id="KW-0812">Transmembrane</keyword>
<dbReference type="InterPro" id="IPR052983">
    <property type="entry name" value="MFS_Riboflavin_Transporter"/>
</dbReference>
<feature type="transmembrane region" description="Helical" evidence="7">
    <location>
        <begin position="100"/>
        <end position="128"/>
    </location>
</feature>
<organism evidence="8 9">
    <name type="scientific">Stentor coeruleus</name>
    <dbReference type="NCBI Taxonomy" id="5963"/>
    <lineage>
        <taxon>Eukaryota</taxon>
        <taxon>Sar</taxon>
        <taxon>Alveolata</taxon>
        <taxon>Ciliophora</taxon>
        <taxon>Postciliodesmatophora</taxon>
        <taxon>Heterotrichea</taxon>
        <taxon>Heterotrichida</taxon>
        <taxon>Stentoridae</taxon>
        <taxon>Stentor</taxon>
    </lineage>
</organism>
<feature type="transmembrane region" description="Helical" evidence="7">
    <location>
        <begin position="135"/>
        <end position="159"/>
    </location>
</feature>
<keyword evidence="2" id="KW-0813">Transport</keyword>
<feature type="transmembrane region" description="Helical" evidence="7">
    <location>
        <begin position="394"/>
        <end position="414"/>
    </location>
</feature>
<evidence type="ECO:0008006" key="10">
    <source>
        <dbReference type="Google" id="ProtNLM"/>
    </source>
</evidence>
<gene>
    <name evidence="8" type="ORF">SteCoe_21148</name>
</gene>
<sequence length="511" mass="57377">MVNRKIFTCIGCGMTHFILGTIYCTGNITPYIASYIRLKDDSITMASMTIVFYICTFAYTISFQISNLIQKRYRPKICIYTGAALYISVVYVAAALQNRIAVIVIYGVVLGIAAGIAYPGALMIAIACYPEKKGLIAGMVVGCFALGAFFFNFIATGIANPENKKPVEFMVNGVKEKFFEKDVAENVPKMFLILASIYLVIISIGILLIENIDIKPPVNNPATNQPQEGSRLEKTKTIDYHNVKNLSYKDNDPNFSKEHTHFHSNLHSEAHSEGMSDEEHSEEHSEEHNEECKIEENKDEKKTEYKRVQTLMVNPELDLNVYQALMTRQFHQIFWPYLLSGMTGLFAAASFKTIGIKYSFDDEFLTIVGSVASIMNGTMRPLWGLFFDKTSFRIVYLVILSLQIALCFTFPSVNKFQPSFLIWIVILTVCSGGHFTILAPTSVRIYQRGTGSKVYSFLIISMGVSCLIVYFIQVYAAKDLGPSTFYYIIGGFSCVSLISTIFFSEIIKKNN</sequence>
<evidence type="ECO:0000313" key="8">
    <source>
        <dbReference type="EMBL" id="OMJ78928.1"/>
    </source>
</evidence>
<feature type="transmembrane region" description="Helical" evidence="7">
    <location>
        <begin position="77"/>
        <end position="94"/>
    </location>
</feature>
<comment type="caution">
    <text evidence="8">The sequence shown here is derived from an EMBL/GenBank/DDBJ whole genome shotgun (WGS) entry which is preliminary data.</text>
</comment>
<keyword evidence="4 7" id="KW-1133">Transmembrane helix</keyword>
<keyword evidence="9" id="KW-1185">Reference proteome</keyword>
<dbReference type="OrthoDB" id="410267at2759"/>
<dbReference type="PANTHER" id="PTHR43385:SF1">
    <property type="entry name" value="RIBOFLAVIN TRANSPORTER RIBJ"/>
    <property type="match status" value="1"/>
</dbReference>
<evidence type="ECO:0000256" key="2">
    <source>
        <dbReference type="ARBA" id="ARBA00022448"/>
    </source>
</evidence>
<feature type="region of interest" description="Disordered" evidence="6">
    <location>
        <begin position="266"/>
        <end position="300"/>
    </location>
</feature>
<evidence type="ECO:0000256" key="5">
    <source>
        <dbReference type="ARBA" id="ARBA00023136"/>
    </source>
</evidence>
<reference evidence="8 9" key="1">
    <citation type="submission" date="2016-11" db="EMBL/GenBank/DDBJ databases">
        <title>The macronuclear genome of Stentor coeruleus: a giant cell with tiny introns.</title>
        <authorList>
            <person name="Slabodnick M."/>
            <person name="Ruby J.G."/>
            <person name="Reiff S.B."/>
            <person name="Swart E.C."/>
            <person name="Gosai S."/>
            <person name="Prabakaran S."/>
            <person name="Witkowska E."/>
            <person name="Larue G.E."/>
            <person name="Fisher S."/>
            <person name="Freeman R.M."/>
            <person name="Gunawardena J."/>
            <person name="Chu W."/>
            <person name="Stover N.A."/>
            <person name="Gregory B.D."/>
            <person name="Nowacki M."/>
            <person name="Derisi J."/>
            <person name="Roy S.W."/>
            <person name="Marshall W.F."/>
            <person name="Sood P."/>
        </authorList>
    </citation>
    <scope>NUCLEOTIDE SEQUENCE [LARGE SCALE GENOMIC DNA]</scope>
    <source>
        <strain evidence="8">WM001</strain>
    </source>
</reference>
<feature type="transmembrane region" description="Helical" evidence="7">
    <location>
        <begin position="333"/>
        <end position="352"/>
    </location>
</feature>
<feature type="transmembrane region" description="Helical" evidence="7">
    <location>
        <begin position="485"/>
        <end position="507"/>
    </location>
</feature>
<feature type="transmembrane region" description="Helical" evidence="7">
    <location>
        <begin position="190"/>
        <end position="209"/>
    </location>
</feature>
<dbReference type="SUPFAM" id="SSF103473">
    <property type="entry name" value="MFS general substrate transporter"/>
    <property type="match status" value="1"/>
</dbReference>
<dbReference type="EMBL" id="MPUH01000496">
    <property type="protein sequence ID" value="OMJ78928.1"/>
    <property type="molecule type" value="Genomic_DNA"/>
</dbReference>
<dbReference type="PANTHER" id="PTHR43385">
    <property type="entry name" value="RIBOFLAVIN TRANSPORTER RIBJ"/>
    <property type="match status" value="1"/>
</dbReference>
<dbReference type="GO" id="GO:0016020">
    <property type="term" value="C:membrane"/>
    <property type="evidence" value="ECO:0007669"/>
    <property type="project" value="UniProtKB-SubCell"/>
</dbReference>
<evidence type="ECO:0000256" key="4">
    <source>
        <dbReference type="ARBA" id="ARBA00022989"/>
    </source>
</evidence>
<evidence type="ECO:0000313" key="9">
    <source>
        <dbReference type="Proteomes" id="UP000187209"/>
    </source>
</evidence>
<evidence type="ECO:0000256" key="1">
    <source>
        <dbReference type="ARBA" id="ARBA00004141"/>
    </source>
</evidence>
<dbReference type="Gene3D" id="1.20.1250.20">
    <property type="entry name" value="MFS general substrate transporter like domains"/>
    <property type="match status" value="2"/>
</dbReference>
<feature type="transmembrane region" description="Helical" evidence="7">
    <location>
        <begin position="45"/>
        <end position="65"/>
    </location>
</feature>
<feature type="transmembrane region" description="Helical" evidence="7">
    <location>
        <begin position="364"/>
        <end position="382"/>
    </location>
</feature>
<comment type="subcellular location">
    <subcellularLocation>
        <location evidence="1">Membrane</location>
        <topology evidence="1">Multi-pass membrane protein</topology>
    </subcellularLocation>
</comment>
<feature type="transmembrane region" description="Helical" evidence="7">
    <location>
        <begin position="420"/>
        <end position="442"/>
    </location>
</feature>
<accession>A0A1R2BQ75</accession>
<evidence type="ECO:0000256" key="6">
    <source>
        <dbReference type="SAM" id="MobiDB-lite"/>
    </source>
</evidence>